<dbReference type="AlphaFoldDB" id="A0A645EEP2"/>
<proteinExistence type="predicted"/>
<evidence type="ECO:0000256" key="1">
    <source>
        <dbReference type="SAM" id="MobiDB-lite"/>
    </source>
</evidence>
<dbReference type="EMBL" id="VSSQ01045183">
    <property type="protein sequence ID" value="MPM99062.1"/>
    <property type="molecule type" value="Genomic_DNA"/>
</dbReference>
<gene>
    <name evidence="2" type="ORF">SDC9_146252</name>
</gene>
<evidence type="ECO:0000313" key="2">
    <source>
        <dbReference type="EMBL" id="MPM99062.1"/>
    </source>
</evidence>
<sequence length="166" mass="18283">MDRRVLFKQGGHLAYVEAVAVARDAGQVPVDLNQDPAGHIGRGTMAQGVESHREEPFFVHRSDLCKQHGRPGPVAHEIIGIAVMGQQDLRCLTFGQGSADHGADKGGIMSDMPLGRPVQKRIFLGKHEHRKQRNVGQFTVMFVQKGEKSRAASVSQNAIRRSDQRQ</sequence>
<accession>A0A645EEP2</accession>
<name>A0A645EEP2_9ZZZZ</name>
<reference evidence="2" key="1">
    <citation type="submission" date="2019-08" db="EMBL/GenBank/DDBJ databases">
        <authorList>
            <person name="Kucharzyk K."/>
            <person name="Murdoch R.W."/>
            <person name="Higgins S."/>
            <person name="Loffler F."/>
        </authorList>
    </citation>
    <scope>NUCLEOTIDE SEQUENCE</scope>
</reference>
<organism evidence="2">
    <name type="scientific">bioreactor metagenome</name>
    <dbReference type="NCBI Taxonomy" id="1076179"/>
    <lineage>
        <taxon>unclassified sequences</taxon>
        <taxon>metagenomes</taxon>
        <taxon>ecological metagenomes</taxon>
    </lineage>
</organism>
<protein>
    <submittedName>
        <fullName evidence="2">Uncharacterized protein</fullName>
    </submittedName>
</protein>
<feature type="region of interest" description="Disordered" evidence="1">
    <location>
        <begin position="147"/>
        <end position="166"/>
    </location>
</feature>
<comment type="caution">
    <text evidence="2">The sequence shown here is derived from an EMBL/GenBank/DDBJ whole genome shotgun (WGS) entry which is preliminary data.</text>
</comment>